<dbReference type="OrthoDB" id="2014201at2759"/>
<name>A0A6A6IC16_9PLEO</name>
<dbReference type="PANTHER" id="PTHR11183">
    <property type="entry name" value="GLYCOGENIN SUBFAMILY MEMBER"/>
    <property type="match status" value="1"/>
</dbReference>
<feature type="chain" id="PRO_5025383259" evidence="1">
    <location>
        <begin position="30"/>
        <end position="319"/>
    </location>
</feature>
<sequence>MPLKAKSSLGILFSFVGLYLLFSWGGSGAAPSVKGPSYRLHNSSSPLPSTEFAIATFLTGQGKDDAYFTATRILTYQLLHAPDTRLNTGSITFLVVCSPSLPDSRKRRLKQDGAVVVEVDDVPRWKEVFTKLRIFEMTEYKRILFIDADTIITAPLDDIFKSPEVASLAPTLFSRKDQIKKDESPLPAEWFFGARSDNALTGQRQHPVPPLQSPSFSSGFFMIAPDRQIYAHLLSVMSHYRRFDPFVMEQNLLNYVYRRDGPMPWRELDWKWSATWPTEKDAQMGVASLHEKLWDRGPQPLRDMWDKRKKEMLQFYEAE</sequence>
<reference evidence="2" key="1">
    <citation type="journal article" date="2020" name="Stud. Mycol.">
        <title>101 Dothideomycetes genomes: a test case for predicting lifestyles and emergence of pathogens.</title>
        <authorList>
            <person name="Haridas S."/>
            <person name="Albert R."/>
            <person name="Binder M."/>
            <person name="Bloem J."/>
            <person name="Labutti K."/>
            <person name="Salamov A."/>
            <person name="Andreopoulos B."/>
            <person name="Baker S."/>
            <person name="Barry K."/>
            <person name="Bills G."/>
            <person name="Bluhm B."/>
            <person name="Cannon C."/>
            <person name="Castanera R."/>
            <person name="Culley D."/>
            <person name="Daum C."/>
            <person name="Ezra D."/>
            <person name="Gonzalez J."/>
            <person name="Henrissat B."/>
            <person name="Kuo A."/>
            <person name="Liang C."/>
            <person name="Lipzen A."/>
            <person name="Lutzoni F."/>
            <person name="Magnuson J."/>
            <person name="Mondo S."/>
            <person name="Nolan M."/>
            <person name="Ohm R."/>
            <person name="Pangilinan J."/>
            <person name="Park H.-J."/>
            <person name="Ramirez L."/>
            <person name="Alfaro M."/>
            <person name="Sun H."/>
            <person name="Tritt A."/>
            <person name="Yoshinaga Y."/>
            <person name="Zwiers L.-H."/>
            <person name="Turgeon B."/>
            <person name="Goodwin S."/>
            <person name="Spatafora J."/>
            <person name="Crous P."/>
            <person name="Grigoriev I."/>
        </authorList>
    </citation>
    <scope>NUCLEOTIDE SEQUENCE</scope>
    <source>
        <strain evidence="2">CBS 122368</strain>
    </source>
</reference>
<protein>
    <submittedName>
        <fullName evidence="2">Glycosyltransferase family 8 protein</fullName>
    </submittedName>
</protein>
<dbReference type="SUPFAM" id="SSF53448">
    <property type="entry name" value="Nucleotide-diphospho-sugar transferases"/>
    <property type="match status" value="1"/>
</dbReference>
<dbReference type="Proteomes" id="UP000800094">
    <property type="component" value="Unassembled WGS sequence"/>
</dbReference>
<dbReference type="AlphaFoldDB" id="A0A6A6IC16"/>
<dbReference type="InterPro" id="IPR029044">
    <property type="entry name" value="Nucleotide-diphossugar_trans"/>
</dbReference>
<gene>
    <name evidence="2" type="ORF">BU26DRAFT_540912</name>
</gene>
<keyword evidence="2" id="KW-0808">Transferase</keyword>
<dbReference type="InterPro" id="IPR050587">
    <property type="entry name" value="GNT1/Glycosyltrans_8"/>
</dbReference>
<evidence type="ECO:0000256" key="1">
    <source>
        <dbReference type="SAM" id="SignalP"/>
    </source>
</evidence>
<evidence type="ECO:0000313" key="2">
    <source>
        <dbReference type="EMBL" id="KAF2248115.1"/>
    </source>
</evidence>
<feature type="signal peptide" evidence="1">
    <location>
        <begin position="1"/>
        <end position="29"/>
    </location>
</feature>
<dbReference type="EMBL" id="ML987196">
    <property type="protein sequence ID" value="KAF2248115.1"/>
    <property type="molecule type" value="Genomic_DNA"/>
</dbReference>
<dbReference type="Gene3D" id="3.90.550.10">
    <property type="entry name" value="Spore Coat Polysaccharide Biosynthesis Protein SpsA, Chain A"/>
    <property type="match status" value="1"/>
</dbReference>
<dbReference type="RefSeq" id="XP_033683119.1">
    <property type="nucleotide sequence ID" value="XM_033831571.1"/>
</dbReference>
<proteinExistence type="predicted"/>
<keyword evidence="1" id="KW-0732">Signal</keyword>
<evidence type="ECO:0000313" key="3">
    <source>
        <dbReference type="Proteomes" id="UP000800094"/>
    </source>
</evidence>
<keyword evidence="3" id="KW-1185">Reference proteome</keyword>
<dbReference type="GeneID" id="54584901"/>
<organism evidence="2 3">
    <name type="scientific">Trematosphaeria pertusa</name>
    <dbReference type="NCBI Taxonomy" id="390896"/>
    <lineage>
        <taxon>Eukaryota</taxon>
        <taxon>Fungi</taxon>
        <taxon>Dikarya</taxon>
        <taxon>Ascomycota</taxon>
        <taxon>Pezizomycotina</taxon>
        <taxon>Dothideomycetes</taxon>
        <taxon>Pleosporomycetidae</taxon>
        <taxon>Pleosporales</taxon>
        <taxon>Massarineae</taxon>
        <taxon>Trematosphaeriaceae</taxon>
        <taxon>Trematosphaeria</taxon>
    </lineage>
</organism>
<dbReference type="GO" id="GO:0016740">
    <property type="term" value="F:transferase activity"/>
    <property type="evidence" value="ECO:0007669"/>
    <property type="project" value="UniProtKB-KW"/>
</dbReference>
<accession>A0A6A6IC16</accession>